<dbReference type="KEGG" id="nsn:EXE58_04435"/>
<dbReference type="OrthoDB" id="4855658at2"/>
<keyword evidence="4" id="KW-1185">Reference proteome</keyword>
<evidence type="ECO:0000313" key="4">
    <source>
        <dbReference type="Proteomes" id="UP000294853"/>
    </source>
</evidence>
<keyword evidence="2" id="KW-1133">Transmembrane helix</keyword>
<accession>A0A4P7IFL6</accession>
<evidence type="ECO:0000313" key="3">
    <source>
        <dbReference type="EMBL" id="QBX54787.1"/>
    </source>
</evidence>
<dbReference type="EMBL" id="CP038436">
    <property type="protein sequence ID" value="QBX54787.1"/>
    <property type="molecule type" value="Genomic_DNA"/>
</dbReference>
<evidence type="ECO:0000256" key="2">
    <source>
        <dbReference type="SAM" id="Phobius"/>
    </source>
</evidence>
<feature type="compositionally biased region" description="Low complexity" evidence="1">
    <location>
        <begin position="74"/>
        <end position="95"/>
    </location>
</feature>
<dbReference type="Proteomes" id="UP000294853">
    <property type="component" value="Chromosome"/>
</dbReference>
<reference evidence="3 4" key="1">
    <citation type="submission" date="2019-03" db="EMBL/GenBank/DDBJ databases">
        <title>Three New Species of Nocardioides, Nocardioides euryhalodurans sp. nov., Nocardioides seonyuensis sp. nov. and Nocardioides eburneoflavus sp. nov. Iolated from Soil.</title>
        <authorList>
            <person name="Roh S.G."/>
            <person name="Lee C."/>
            <person name="Kim M.-K."/>
            <person name="Kim S.B."/>
        </authorList>
    </citation>
    <scope>NUCLEOTIDE SEQUENCE [LARGE SCALE GENOMIC DNA]</scope>
    <source>
        <strain evidence="3 4">MMS17-SY207-3</strain>
    </source>
</reference>
<dbReference type="RefSeq" id="WP_135266756.1">
    <property type="nucleotide sequence ID" value="NZ_CP038436.1"/>
</dbReference>
<name>A0A4P7IFL6_9ACTN</name>
<dbReference type="AlphaFoldDB" id="A0A4P7IFL6"/>
<evidence type="ECO:0000256" key="1">
    <source>
        <dbReference type="SAM" id="MobiDB-lite"/>
    </source>
</evidence>
<feature type="region of interest" description="Disordered" evidence="1">
    <location>
        <begin position="64"/>
        <end position="95"/>
    </location>
</feature>
<keyword evidence="2" id="KW-0472">Membrane</keyword>
<organism evidence="3 4">
    <name type="scientific">Nocardioides seonyuensis</name>
    <dbReference type="NCBI Taxonomy" id="2518371"/>
    <lineage>
        <taxon>Bacteria</taxon>
        <taxon>Bacillati</taxon>
        <taxon>Actinomycetota</taxon>
        <taxon>Actinomycetes</taxon>
        <taxon>Propionibacteriales</taxon>
        <taxon>Nocardioidaceae</taxon>
        <taxon>Nocardioides</taxon>
    </lineage>
</organism>
<protein>
    <submittedName>
        <fullName evidence="3">Uncharacterized protein</fullName>
    </submittedName>
</protein>
<feature type="transmembrane region" description="Helical" evidence="2">
    <location>
        <begin position="37"/>
        <end position="60"/>
    </location>
</feature>
<proteinExistence type="predicted"/>
<sequence>MTDTDLRDLFLSAAMDPEPHDPTAVDRAWRDGSRRRVGARAAVVGSIAAAAAVVSGVTMLDLGDPASTPDEAPADSSVSSPTSAPTVTSSEPPAAERAGTYAGAIVWGSPSPVEESSLPVLSVPALPPVMDLDEARVERVGEPVLALFSGRNDRGYALTESQRLVELDLAGLDAVSDEAGNRRSPLSSYSLSPDRRRAFFIQESSLDVLDFVTGRWTTIDTPDWLAEGARWVTPDEVWVPERLGEESSGTVHGLDGGSSSAEVDWVRGWTGPGDEPWGPVAPTRNGTAQVAFTQMVLPQRISYPQALMVERHQERFVLGLDHLDSGGSGTRYKGCCLALGWLDADTVLFSSSSTTGQRILAWQVGTARVLRVSEILGRGGIAQLADMSAS</sequence>
<keyword evidence="2" id="KW-0812">Transmembrane</keyword>
<gene>
    <name evidence="3" type="ORF">EXE58_04435</name>
</gene>